<evidence type="ECO:0000256" key="9">
    <source>
        <dbReference type="ARBA" id="ARBA00023125"/>
    </source>
</evidence>
<dbReference type="InterPro" id="IPR041166">
    <property type="entry name" value="Rubredoxin_2"/>
</dbReference>
<organism evidence="15 16">
    <name type="scientific">Rhodohalobacter barkolensis</name>
    <dbReference type="NCBI Taxonomy" id="2053187"/>
    <lineage>
        <taxon>Bacteria</taxon>
        <taxon>Pseudomonadati</taxon>
        <taxon>Balneolota</taxon>
        <taxon>Balneolia</taxon>
        <taxon>Balneolales</taxon>
        <taxon>Balneolaceae</taxon>
        <taxon>Rhodohalobacter</taxon>
    </lineage>
</organism>
<dbReference type="InterPro" id="IPR004504">
    <property type="entry name" value="DNA_repair_RadA"/>
</dbReference>
<keyword evidence="8 11" id="KW-0346">Stress response</keyword>
<keyword evidence="3 11" id="KW-0227">DNA damage</keyword>
<dbReference type="InterPro" id="IPR020568">
    <property type="entry name" value="Ribosomal_Su5_D2-typ_SF"/>
</dbReference>
<comment type="similarity">
    <text evidence="11 13">Belongs to the RecA family. RadA subfamily.</text>
</comment>
<feature type="short sequence motif" description="RadA KNRFG motif" evidence="11">
    <location>
        <begin position="253"/>
        <end position="257"/>
    </location>
</feature>
<evidence type="ECO:0000259" key="14">
    <source>
        <dbReference type="PROSITE" id="PS50162"/>
    </source>
</evidence>
<dbReference type="GO" id="GO:0140664">
    <property type="term" value="F:ATP-dependent DNA damage sensor activity"/>
    <property type="evidence" value="ECO:0007669"/>
    <property type="project" value="InterPro"/>
</dbReference>
<keyword evidence="5" id="KW-0378">Hydrolase</keyword>
<protein>
    <recommendedName>
        <fullName evidence="11 12">DNA repair protein RadA</fullName>
    </recommendedName>
</protein>
<comment type="domain">
    <text evidence="11">The middle region has homology to RecA with ATPase motifs including the RadA KNRFG motif, while the C-terminus is homologous to Lon protease.</text>
</comment>
<dbReference type="InterPro" id="IPR020588">
    <property type="entry name" value="RecA_ATP-bd"/>
</dbReference>
<dbReference type="GO" id="GO:0016787">
    <property type="term" value="F:hydrolase activity"/>
    <property type="evidence" value="ECO:0007669"/>
    <property type="project" value="UniProtKB-KW"/>
</dbReference>
<dbReference type="NCBIfam" id="TIGR00416">
    <property type="entry name" value="sms"/>
    <property type="match status" value="1"/>
</dbReference>
<feature type="region of interest" description="Lon-protease-like" evidence="11">
    <location>
        <begin position="352"/>
        <end position="448"/>
    </location>
</feature>
<dbReference type="SMART" id="SM00382">
    <property type="entry name" value="AAA"/>
    <property type="match status" value="1"/>
</dbReference>
<dbReference type="GO" id="GO:0000725">
    <property type="term" value="P:recombinational repair"/>
    <property type="evidence" value="ECO:0007669"/>
    <property type="project" value="UniProtKB-UniRule"/>
</dbReference>
<gene>
    <name evidence="11" type="primary">radA</name>
    <name evidence="15" type="ORF">CWD77_12625</name>
</gene>
<dbReference type="OrthoDB" id="9803906at2"/>
<keyword evidence="6 13" id="KW-0862">Zinc</keyword>
<evidence type="ECO:0000256" key="5">
    <source>
        <dbReference type="ARBA" id="ARBA00022801"/>
    </source>
</evidence>
<evidence type="ECO:0000256" key="12">
    <source>
        <dbReference type="NCBIfam" id="TIGR00416"/>
    </source>
</evidence>
<dbReference type="PANTHER" id="PTHR32472:SF10">
    <property type="entry name" value="DNA REPAIR PROTEIN RADA-LIKE PROTEIN"/>
    <property type="match status" value="1"/>
</dbReference>
<evidence type="ECO:0000256" key="4">
    <source>
        <dbReference type="ARBA" id="ARBA00022771"/>
    </source>
</evidence>
<dbReference type="InterPro" id="IPR027417">
    <property type="entry name" value="P-loop_NTPase"/>
</dbReference>
<dbReference type="GO" id="GO:0003684">
    <property type="term" value="F:damaged DNA binding"/>
    <property type="evidence" value="ECO:0007669"/>
    <property type="project" value="InterPro"/>
</dbReference>
<name>A0A2N0VFD2_9BACT</name>
<evidence type="ECO:0000256" key="10">
    <source>
        <dbReference type="ARBA" id="ARBA00023204"/>
    </source>
</evidence>
<evidence type="ECO:0000256" key="3">
    <source>
        <dbReference type="ARBA" id="ARBA00022763"/>
    </source>
</evidence>
<dbReference type="InterPro" id="IPR014721">
    <property type="entry name" value="Ribsml_uS5_D2-typ_fold_subgr"/>
</dbReference>
<comment type="function">
    <text evidence="11">Plays a role in repairing double-strand DNA breaks, probably involving stabilizing or processing branched DNA or blocked replication forks.</text>
</comment>
<dbReference type="SUPFAM" id="SSF54211">
    <property type="entry name" value="Ribosomal protein S5 domain 2-like"/>
    <property type="match status" value="1"/>
</dbReference>
<feature type="binding site" evidence="11">
    <location>
        <begin position="98"/>
        <end position="105"/>
    </location>
    <ligand>
        <name>ATP</name>
        <dbReference type="ChEBI" id="CHEBI:30616"/>
    </ligand>
</feature>
<dbReference type="CDD" id="cd01121">
    <property type="entry name" value="RadA_SMS_N"/>
    <property type="match status" value="1"/>
</dbReference>
<dbReference type="PANTHER" id="PTHR32472">
    <property type="entry name" value="DNA REPAIR PROTEIN RADA"/>
    <property type="match status" value="1"/>
</dbReference>
<dbReference type="Proteomes" id="UP000233398">
    <property type="component" value="Unassembled WGS sequence"/>
</dbReference>
<dbReference type="RefSeq" id="WP_101073945.1">
    <property type="nucleotide sequence ID" value="NZ_PISP01000004.1"/>
</dbReference>
<feature type="domain" description="RecA family profile 1" evidence="14">
    <location>
        <begin position="69"/>
        <end position="216"/>
    </location>
</feature>
<dbReference type="SUPFAM" id="SSF52540">
    <property type="entry name" value="P-loop containing nucleoside triphosphate hydrolases"/>
    <property type="match status" value="1"/>
</dbReference>
<dbReference type="FunFam" id="3.40.50.300:FF:000050">
    <property type="entry name" value="DNA repair protein RadA"/>
    <property type="match status" value="1"/>
</dbReference>
<proteinExistence type="inferred from homology"/>
<dbReference type="Pfam" id="PF13481">
    <property type="entry name" value="AAA_25"/>
    <property type="match status" value="1"/>
</dbReference>
<keyword evidence="1 11" id="KW-0479">Metal-binding</keyword>
<dbReference type="Pfam" id="PF13541">
    <property type="entry name" value="ChlI"/>
    <property type="match status" value="1"/>
</dbReference>
<keyword evidence="10 11" id="KW-0234">DNA repair</keyword>
<keyword evidence="16" id="KW-1185">Reference proteome</keyword>
<dbReference type="Gene3D" id="3.30.230.10">
    <property type="match status" value="1"/>
</dbReference>
<keyword evidence="4 13" id="KW-0863">Zinc-finger</keyword>
<evidence type="ECO:0000313" key="15">
    <source>
        <dbReference type="EMBL" id="PKD42892.1"/>
    </source>
</evidence>
<evidence type="ECO:0000256" key="1">
    <source>
        <dbReference type="ARBA" id="ARBA00022723"/>
    </source>
</evidence>
<comment type="caution">
    <text evidence="15">The sequence shown here is derived from an EMBL/GenBank/DDBJ whole genome shotgun (WGS) entry which is preliminary data.</text>
</comment>
<keyword evidence="7 11" id="KW-0067">ATP-binding</keyword>
<dbReference type="InterPro" id="IPR003593">
    <property type="entry name" value="AAA+_ATPase"/>
</dbReference>
<dbReference type="HAMAP" id="MF_01498">
    <property type="entry name" value="RadA_bact"/>
    <property type="match status" value="1"/>
</dbReference>
<evidence type="ECO:0000256" key="8">
    <source>
        <dbReference type="ARBA" id="ARBA00023016"/>
    </source>
</evidence>
<dbReference type="PROSITE" id="PS50162">
    <property type="entry name" value="RECA_2"/>
    <property type="match status" value="1"/>
</dbReference>
<dbReference type="EMBL" id="PISP01000004">
    <property type="protein sequence ID" value="PKD42892.1"/>
    <property type="molecule type" value="Genomic_DNA"/>
</dbReference>
<comment type="function">
    <text evidence="13">DNA-dependent ATPase involved in processing of recombination intermediates, plays a role in repairing DNA breaks. Stimulates the branch migration of RecA-mediated strand transfer reactions, allowing the 3' invading strand to extend heteroduplex DNA faster. Binds ssDNA in the presence of ADP but not other nucleotides, has ATPase activity that is stimulated by ssDNA and various branched DNA structures, but inhibited by SSB. Does not have RecA's homology-searching function.</text>
</comment>
<keyword evidence="2 11" id="KW-0547">Nucleotide-binding</keyword>
<dbReference type="GO" id="GO:0005524">
    <property type="term" value="F:ATP binding"/>
    <property type="evidence" value="ECO:0007669"/>
    <property type="project" value="UniProtKB-UniRule"/>
</dbReference>
<dbReference type="PRINTS" id="PR01874">
    <property type="entry name" value="DNAREPAIRADA"/>
</dbReference>
<dbReference type="Gene3D" id="3.40.50.300">
    <property type="entry name" value="P-loop containing nucleotide triphosphate hydrolases"/>
    <property type="match status" value="1"/>
</dbReference>
<dbReference type="GO" id="GO:0008270">
    <property type="term" value="F:zinc ion binding"/>
    <property type="evidence" value="ECO:0007669"/>
    <property type="project" value="UniProtKB-KW"/>
</dbReference>
<dbReference type="Pfam" id="PF18073">
    <property type="entry name" value="Zn_ribbon_LapB"/>
    <property type="match status" value="1"/>
</dbReference>
<evidence type="ECO:0000256" key="13">
    <source>
        <dbReference type="RuleBase" id="RU003555"/>
    </source>
</evidence>
<keyword evidence="9 11" id="KW-0238">DNA-binding</keyword>
<evidence type="ECO:0000313" key="16">
    <source>
        <dbReference type="Proteomes" id="UP000233398"/>
    </source>
</evidence>
<dbReference type="AlphaFoldDB" id="A0A2N0VFD2"/>
<evidence type="ECO:0000256" key="6">
    <source>
        <dbReference type="ARBA" id="ARBA00022833"/>
    </source>
</evidence>
<reference evidence="15 16" key="1">
    <citation type="submission" date="2017-11" db="EMBL/GenBank/DDBJ databases">
        <title>Rhodohalobacter 15182 sp. nov., isolated from a salt lake.</title>
        <authorList>
            <person name="Han S."/>
        </authorList>
    </citation>
    <scope>NUCLEOTIDE SEQUENCE [LARGE SCALE GENOMIC DNA]</scope>
    <source>
        <strain evidence="15 16">15182</strain>
    </source>
</reference>
<accession>A0A2N0VFD2</accession>
<sequence>MAKPKIQYECSACGHVSPKWLGLCPACGEWHTFEEKISEKKKSSKKHKVDISNSDESDAVALKDVKQSKDEKISTNLSEFDRVLGGGLIDGSFLLLGGDPGIGKSTLMLQVAQKCPNLKILYIAGEESASQIKQRADRIGMNGENLLIYNNTDVQNVISQARKIKPDLLVVDSIQTVFSSELSSLPGSVQQIRECSAMFQQIAKKEGITTLMIGHVTKEGDIAGPRILEHMVDTVLHFEGDQSQLHRLLRGVKNRFGPANEVGVFEMRDTGLHEVNNPSDLFLAEMNSTVSGNCVTCVMEGSRPILIEIQALVTPSNYSTPQRTASGFDQRRLSLLIAVLEKRAAMSFAGQDVYLNVAGGLKINDTAADLAVVAALASSLKDEPVPEKSLYIGEVGLGGEVRRVPFLKQRLNEAEKMGFKNAVLPISDTAGTYNMTLNPADHLMKALK</sequence>
<evidence type="ECO:0000256" key="2">
    <source>
        <dbReference type="ARBA" id="ARBA00022741"/>
    </source>
</evidence>
<dbReference type="GO" id="GO:0005829">
    <property type="term" value="C:cytosol"/>
    <property type="evidence" value="ECO:0007669"/>
    <property type="project" value="TreeGrafter"/>
</dbReference>
<evidence type="ECO:0000256" key="7">
    <source>
        <dbReference type="ARBA" id="ARBA00022840"/>
    </source>
</evidence>
<evidence type="ECO:0000256" key="11">
    <source>
        <dbReference type="HAMAP-Rule" id="MF_01498"/>
    </source>
</evidence>